<feature type="compositionally biased region" description="Low complexity" evidence="1">
    <location>
        <begin position="31"/>
        <end position="42"/>
    </location>
</feature>
<keyword evidence="2" id="KW-0732">Signal</keyword>
<feature type="compositionally biased region" description="Pro residues" evidence="1">
    <location>
        <begin position="43"/>
        <end position="60"/>
    </location>
</feature>
<gene>
    <name evidence="3" type="ORF">CFX0092_A3010</name>
</gene>
<evidence type="ECO:0008006" key="5">
    <source>
        <dbReference type="Google" id="ProtNLM"/>
    </source>
</evidence>
<evidence type="ECO:0000313" key="4">
    <source>
        <dbReference type="Proteomes" id="UP000215027"/>
    </source>
</evidence>
<evidence type="ECO:0000256" key="1">
    <source>
        <dbReference type="SAM" id="MobiDB-lite"/>
    </source>
</evidence>
<reference evidence="3" key="1">
    <citation type="submission" date="2016-01" db="EMBL/GenBank/DDBJ databases">
        <authorList>
            <person name="Mcilroy J.S."/>
            <person name="Karst M S."/>
            <person name="Albertsen M."/>
        </authorList>
    </citation>
    <scope>NUCLEOTIDE SEQUENCE</scope>
    <source>
        <strain evidence="3">Cfx-K</strain>
    </source>
</reference>
<dbReference type="RefSeq" id="WP_157913186.1">
    <property type="nucleotide sequence ID" value="NZ_LN890655.1"/>
</dbReference>
<evidence type="ECO:0000256" key="2">
    <source>
        <dbReference type="SAM" id="SignalP"/>
    </source>
</evidence>
<feature type="region of interest" description="Disordered" evidence="1">
    <location>
        <begin position="25"/>
        <end position="60"/>
    </location>
</feature>
<name>A0A160T6J8_9CHLR</name>
<dbReference type="AlphaFoldDB" id="A0A160T6J8"/>
<dbReference type="KEGG" id="pbf:CFX0092_A3010"/>
<feature type="signal peptide" evidence="2">
    <location>
        <begin position="1"/>
        <end position="20"/>
    </location>
</feature>
<dbReference type="Proteomes" id="UP000215027">
    <property type="component" value="Chromosome I"/>
</dbReference>
<organism evidence="3 4">
    <name type="scientific">Candidatus Promineifilum breve</name>
    <dbReference type="NCBI Taxonomy" id="1806508"/>
    <lineage>
        <taxon>Bacteria</taxon>
        <taxon>Bacillati</taxon>
        <taxon>Chloroflexota</taxon>
        <taxon>Ardenticatenia</taxon>
        <taxon>Candidatus Promineifilales</taxon>
        <taxon>Candidatus Promineifilaceae</taxon>
        <taxon>Candidatus Promineifilum</taxon>
    </lineage>
</organism>
<accession>A0A160T6J8</accession>
<sequence length="210" mass="21945">MRAKGRLLLGIALGLVAALAACDDAPPTSPPTVSSPLPTDTAAPPPTAAPTDTPAPTPTPVTPVEGGALALIRAFVDAPYRVVAVARNPFAPYTLITATERAAADCGSPEAPQRCTSDETCGSLYTSSPCFFFVEPSFDATADPATRYVARWPDEATLSALVIDSFRFIDARTVEFRAEGGDGAYSVQEVWWLDLVTGAVALQNRVESGS</sequence>
<evidence type="ECO:0000313" key="3">
    <source>
        <dbReference type="EMBL" id="CUS04888.2"/>
    </source>
</evidence>
<dbReference type="EMBL" id="LN890655">
    <property type="protein sequence ID" value="CUS04888.2"/>
    <property type="molecule type" value="Genomic_DNA"/>
</dbReference>
<keyword evidence="4" id="KW-1185">Reference proteome</keyword>
<protein>
    <recommendedName>
        <fullName evidence="5">Lipoprotein</fullName>
    </recommendedName>
</protein>
<proteinExistence type="predicted"/>
<dbReference type="PROSITE" id="PS51257">
    <property type="entry name" value="PROKAR_LIPOPROTEIN"/>
    <property type="match status" value="1"/>
</dbReference>
<feature type="chain" id="PRO_5008240608" description="Lipoprotein" evidence="2">
    <location>
        <begin position="21"/>
        <end position="210"/>
    </location>
</feature>